<evidence type="ECO:0000259" key="4">
    <source>
        <dbReference type="SMART" id="SM00822"/>
    </source>
</evidence>
<dbReference type="AlphaFoldDB" id="A0A6J7EHK4"/>
<dbReference type="PROSITE" id="PS51257">
    <property type="entry name" value="PROKAR_LIPOPROTEIN"/>
    <property type="match status" value="1"/>
</dbReference>
<evidence type="ECO:0000256" key="2">
    <source>
        <dbReference type="ARBA" id="ARBA00023002"/>
    </source>
</evidence>
<dbReference type="CDD" id="cd05233">
    <property type="entry name" value="SDR_c"/>
    <property type="match status" value="1"/>
</dbReference>
<dbReference type="PRINTS" id="PR00080">
    <property type="entry name" value="SDRFAMILY"/>
</dbReference>
<dbReference type="SUPFAM" id="SSF51735">
    <property type="entry name" value="NAD(P)-binding Rossmann-fold domains"/>
    <property type="match status" value="1"/>
</dbReference>
<evidence type="ECO:0000256" key="3">
    <source>
        <dbReference type="ARBA" id="ARBA00023027"/>
    </source>
</evidence>
<comment type="similarity">
    <text evidence="1">Belongs to the short-chain dehydrogenases/reductases (SDR) family.</text>
</comment>
<dbReference type="FunFam" id="3.40.50.720:FF:000084">
    <property type="entry name" value="Short-chain dehydrogenase reductase"/>
    <property type="match status" value="1"/>
</dbReference>
<dbReference type="InterPro" id="IPR036291">
    <property type="entry name" value="NAD(P)-bd_dom_sf"/>
</dbReference>
<dbReference type="GO" id="GO:0016491">
    <property type="term" value="F:oxidoreductase activity"/>
    <property type="evidence" value="ECO:0007669"/>
    <property type="project" value="UniProtKB-KW"/>
</dbReference>
<proteinExistence type="inferred from homology"/>
<gene>
    <name evidence="5" type="ORF">UFOPK3423_01247</name>
</gene>
<dbReference type="PANTHER" id="PTHR24321:SF8">
    <property type="entry name" value="ESTRADIOL 17-BETA-DEHYDROGENASE 8-RELATED"/>
    <property type="match status" value="1"/>
</dbReference>
<dbReference type="InterPro" id="IPR057326">
    <property type="entry name" value="KR_dom"/>
</dbReference>
<keyword evidence="2" id="KW-0560">Oxidoreductase</keyword>
<dbReference type="Pfam" id="PF13561">
    <property type="entry name" value="adh_short_C2"/>
    <property type="match status" value="1"/>
</dbReference>
<dbReference type="EMBL" id="CAFBLQ010000152">
    <property type="protein sequence ID" value="CAB4879799.1"/>
    <property type="molecule type" value="Genomic_DNA"/>
</dbReference>
<dbReference type="Gene3D" id="3.40.50.720">
    <property type="entry name" value="NAD(P)-binding Rossmann-like Domain"/>
    <property type="match status" value="1"/>
</dbReference>
<keyword evidence="3" id="KW-0520">NAD</keyword>
<evidence type="ECO:0000313" key="5">
    <source>
        <dbReference type="EMBL" id="CAB4879799.1"/>
    </source>
</evidence>
<name>A0A6J7EHK4_9ZZZZ</name>
<feature type="domain" description="Ketoreductase" evidence="4">
    <location>
        <begin position="7"/>
        <end position="187"/>
    </location>
</feature>
<organism evidence="5">
    <name type="scientific">freshwater metagenome</name>
    <dbReference type="NCBI Taxonomy" id="449393"/>
    <lineage>
        <taxon>unclassified sequences</taxon>
        <taxon>metagenomes</taxon>
        <taxon>ecological metagenomes</taxon>
    </lineage>
</organism>
<accession>A0A6J7EHK4</accession>
<dbReference type="InterPro" id="IPR002347">
    <property type="entry name" value="SDR_fam"/>
</dbReference>
<evidence type="ECO:0000256" key="1">
    <source>
        <dbReference type="ARBA" id="ARBA00006484"/>
    </source>
</evidence>
<dbReference type="PANTHER" id="PTHR24321">
    <property type="entry name" value="DEHYDROGENASES, SHORT CHAIN"/>
    <property type="match status" value="1"/>
</dbReference>
<protein>
    <submittedName>
        <fullName evidence="5">Unannotated protein</fullName>
    </submittedName>
</protein>
<sequence>MGRFDGKVALISGGVQGIGQACARRMAEEGAKVVIADLQQDTATLDSITAAGGEAIQVKVDVRVREDWNSAVQEAISTYGRIDWLGNVAGVVNMKSPDTVVELTDEGWDYVIDTDLRGVWLGMQAVIPHMQSNGGGKIVNISSLAALKGLEGLAAYSAAKAGVIGLTQQAALNYAPDNILINAICPGTIDTPILADITPEMKKQNENSHMIKRLGRPEEIAGKMAYFFSDDGNFSTGLTESVDGGWSINGRNY</sequence>
<dbReference type="PRINTS" id="PR00081">
    <property type="entry name" value="GDHRDH"/>
</dbReference>
<dbReference type="SMART" id="SM00822">
    <property type="entry name" value="PKS_KR"/>
    <property type="match status" value="1"/>
</dbReference>
<reference evidence="5" key="1">
    <citation type="submission" date="2020-05" db="EMBL/GenBank/DDBJ databases">
        <authorList>
            <person name="Chiriac C."/>
            <person name="Salcher M."/>
            <person name="Ghai R."/>
            <person name="Kavagutti S V."/>
        </authorList>
    </citation>
    <scope>NUCLEOTIDE SEQUENCE</scope>
</reference>
<dbReference type="InterPro" id="IPR020904">
    <property type="entry name" value="Sc_DH/Rdtase_CS"/>
</dbReference>
<dbReference type="PROSITE" id="PS00061">
    <property type="entry name" value="ADH_SHORT"/>
    <property type="match status" value="1"/>
</dbReference>